<dbReference type="KEGG" id="pshq:F3W81_00945"/>
<proteinExistence type="inferred from homology"/>
<dbReference type="EMBL" id="CP045201">
    <property type="protein sequence ID" value="QOL83043.1"/>
    <property type="molecule type" value="Genomic_DNA"/>
</dbReference>
<dbReference type="PROSITE" id="PS00571">
    <property type="entry name" value="AMIDASES"/>
    <property type="match status" value="1"/>
</dbReference>
<dbReference type="Proteomes" id="UP000594118">
    <property type="component" value="Chromosome"/>
</dbReference>
<dbReference type="InterPro" id="IPR023631">
    <property type="entry name" value="Amidase_dom"/>
</dbReference>
<name>A0A7L9WSV8_9RHOB</name>
<evidence type="ECO:0000256" key="1">
    <source>
        <dbReference type="ARBA" id="ARBA00009199"/>
    </source>
</evidence>
<feature type="domain" description="Amidase" evidence="2">
    <location>
        <begin position="15"/>
        <end position="173"/>
    </location>
</feature>
<dbReference type="PANTHER" id="PTHR11895">
    <property type="entry name" value="TRANSAMIDASE"/>
    <property type="match status" value="1"/>
</dbReference>
<sequence>MTVSLDLGTPGGPRVAVKECLAIEGLPTRAGSAALENAPPALAHSDVVQSLLESGCNIVGRANMHELAYGMTGANGHTGTPQNPRWPDRIPGGSSSGSAVLVAQGAVDFAVGTDTGGSIRQPAGCCGVFGLKPTFGRISRRGATPVASSLDSIGPFAATAAMLTRAMTLMDPSFQAESLASSPSLARLTPEAAPDISASFDAATKLLHDARITEATLPSLMDAYHASMTIIGYEIAAEFGALAASDATLGADVRTRILNGTRITPEQLAEAEAVRTRFVAEIDALLETHDAILLPLLARTPPTWEEAADPTAVLPMTRFIRQFNMSGHPALAIPTLTTDGLPAGLQLIGAKGADAHLCAIAEWIAARTPEEETA</sequence>
<dbReference type="InterPro" id="IPR000120">
    <property type="entry name" value="Amidase"/>
</dbReference>
<feature type="domain" description="Amidase" evidence="2">
    <location>
        <begin position="243"/>
        <end position="358"/>
    </location>
</feature>
<dbReference type="Gene3D" id="3.90.1300.10">
    <property type="entry name" value="Amidase signature (AS) domain"/>
    <property type="match status" value="1"/>
</dbReference>
<dbReference type="GO" id="GO:0003824">
    <property type="term" value="F:catalytic activity"/>
    <property type="evidence" value="ECO:0007669"/>
    <property type="project" value="InterPro"/>
</dbReference>
<evidence type="ECO:0000313" key="3">
    <source>
        <dbReference type="EMBL" id="QOL83043.1"/>
    </source>
</evidence>
<evidence type="ECO:0000313" key="4">
    <source>
        <dbReference type="Proteomes" id="UP000594118"/>
    </source>
</evidence>
<dbReference type="SUPFAM" id="SSF75304">
    <property type="entry name" value="Amidase signature (AS) enzymes"/>
    <property type="match status" value="1"/>
</dbReference>
<accession>A0A7L9WSV8</accession>
<keyword evidence="4" id="KW-1185">Reference proteome</keyword>
<dbReference type="InterPro" id="IPR020556">
    <property type="entry name" value="Amidase_CS"/>
</dbReference>
<comment type="similarity">
    <text evidence="1">Belongs to the amidase family.</text>
</comment>
<protein>
    <submittedName>
        <fullName evidence="3">Amidase</fullName>
    </submittedName>
</protein>
<dbReference type="AlphaFoldDB" id="A0A7L9WSV8"/>
<dbReference type="InterPro" id="IPR036928">
    <property type="entry name" value="AS_sf"/>
</dbReference>
<reference evidence="3 4" key="1">
    <citation type="submission" date="2019-10" db="EMBL/GenBank/DDBJ databases">
        <title>Pseudopuniceibacterium sp. HQ09 islated from Antarctica.</title>
        <authorList>
            <person name="Liao L."/>
            <person name="Su S."/>
            <person name="Chen B."/>
            <person name="Yu Y."/>
        </authorList>
    </citation>
    <scope>NUCLEOTIDE SEQUENCE [LARGE SCALE GENOMIC DNA]</scope>
    <source>
        <strain evidence="3 4">HQ09</strain>
    </source>
</reference>
<dbReference type="Pfam" id="PF01425">
    <property type="entry name" value="Amidase"/>
    <property type="match status" value="2"/>
</dbReference>
<organism evidence="3 4">
    <name type="scientific">Pseudooceanicola spongiae</name>
    <dbReference type="NCBI Taxonomy" id="2613965"/>
    <lineage>
        <taxon>Bacteria</taxon>
        <taxon>Pseudomonadati</taxon>
        <taxon>Pseudomonadota</taxon>
        <taxon>Alphaproteobacteria</taxon>
        <taxon>Rhodobacterales</taxon>
        <taxon>Paracoccaceae</taxon>
        <taxon>Pseudooceanicola</taxon>
    </lineage>
</organism>
<evidence type="ECO:0000259" key="2">
    <source>
        <dbReference type="Pfam" id="PF01425"/>
    </source>
</evidence>
<dbReference type="PANTHER" id="PTHR11895:SF7">
    <property type="entry name" value="GLUTAMYL-TRNA(GLN) AMIDOTRANSFERASE SUBUNIT A, MITOCHONDRIAL"/>
    <property type="match status" value="1"/>
</dbReference>
<gene>
    <name evidence="3" type="ORF">F3W81_00945</name>
</gene>